<reference evidence="2" key="1">
    <citation type="submission" date="2018-05" db="EMBL/GenBank/DDBJ databases">
        <authorList>
            <person name="Lanie J.A."/>
            <person name="Ng W.-L."/>
            <person name="Kazmierczak K.M."/>
            <person name="Andrzejewski T.M."/>
            <person name="Davidsen T.M."/>
            <person name="Wayne K.J."/>
            <person name="Tettelin H."/>
            <person name="Glass J.I."/>
            <person name="Rusch D."/>
            <person name="Podicherti R."/>
            <person name="Tsui H.-C.T."/>
            <person name="Winkler M.E."/>
        </authorList>
    </citation>
    <scope>NUCLEOTIDE SEQUENCE</scope>
</reference>
<sequence>MKIITDAWATVLALVTKGFLVNIFSAMTT</sequence>
<evidence type="ECO:0000256" key="1">
    <source>
        <dbReference type="SAM" id="Phobius"/>
    </source>
</evidence>
<keyword evidence="1" id="KW-0812">Transmembrane</keyword>
<feature type="transmembrane region" description="Helical" evidence="1">
    <location>
        <begin position="7"/>
        <end position="27"/>
    </location>
</feature>
<organism evidence="2">
    <name type="scientific">marine metagenome</name>
    <dbReference type="NCBI Taxonomy" id="408172"/>
    <lineage>
        <taxon>unclassified sequences</taxon>
        <taxon>metagenomes</taxon>
        <taxon>ecological metagenomes</taxon>
    </lineage>
</organism>
<protein>
    <submittedName>
        <fullName evidence="2">Uncharacterized protein</fullName>
    </submittedName>
</protein>
<keyword evidence="1" id="KW-0472">Membrane</keyword>
<keyword evidence="1" id="KW-1133">Transmembrane helix</keyword>
<gene>
    <name evidence="2" type="ORF">METZ01_LOCUS49496</name>
</gene>
<dbReference type="AlphaFoldDB" id="A0A381RXS6"/>
<proteinExistence type="predicted"/>
<accession>A0A381RXS6</accession>
<evidence type="ECO:0000313" key="2">
    <source>
        <dbReference type="EMBL" id="SUZ96642.1"/>
    </source>
</evidence>
<dbReference type="EMBL" id="UINC01002434">
    <property type="protein sequence ID" value="SUZ96642.1"/>
    <property type="molecule type" value="Genomic_DNA"/>
</dbReference>
<name>A0A381RXS6_9ZZZZ</name>